<dbReference type="Gene3D" id="3.20.20.140">
    <property type="entry name" value="Metal-dependent hydrolases"/>
    <property type="match status" value="1"/>
</dbReference>
<evidence type="ECO:0000313" key="1">
    <source>
        <dbReference type="EMBL" id="MFC4608116.1"/>
    </source>
</evidence>
<proteinExistence type="predicted"/>
<comment type="caution">
    <text evidence="1">The sequence shown here is derived from an EMBL/GenBank/DDBJ whole genome shotgun (WGS) entry which is preliminary data.</text>
</comment>
<gene>
    <name evidence="1" type="ORF">ACFO9E_09830</name>
</gene>
<accession>A0ABV9G5F8</accession>
<dbReference type="SUPFAM" id="SSF51556">
    <property type="entry name" value="Metallo-dependent hydrolases"/>
    <property type="match status" value="1"/>
</dbReference>
<dbReference type="EMBL" id="JBHSFE010000008">
    <property type="protein sequence ID" value="MFC4608116.1"/>
    <property type="molecule type" value="Genomic_DNA"/>
</dbReference>
<dbReference type="InterPro" id="IPR032466">
    <property type="entry name" value="Metal_Hydrolase"/>
</dbReference>
<dbReference type="RefSeq" id="WP_381193342.1">
    <property type="nucleotide sequence ID" value="NZ_JBHSFE010000008.1"/>
</dbReference>
<name>A0ABV9G5F8_9ACTN</name>
<dbReference type="Proteomes" id="UP001595993">
    <property type="component" value="Unassembled WGS sequence"/>
</dbReference>
<protein>
    <submittedName>
        <fullName evidence="1">Amidohydrolase family protein</fullName>
    </submittedName>
</protein>
<evidence type="ECO:0000313" key="2">
    <source>
        <dbReference type="Proteomes" id="UP001595993"/>
    </source>
</evidence>
<keyword evidence="2" id="KW-1185">Reference proteome</keyword>
<reference evidence="2" key="1">
    <citation type="journal article" date="2019" name="Int. J. Syst. Evol. Microbiol.">
        <title>The Global Catalogue of Microorganisms (GCM) 10K type strain sequencing project: providing services to taxonomists for standard genome sequencing and annotation.</title>
        <authorList>
            <consortium name="The Broad Institute Genomics Platform"/>
            <consortium name="The Broad Institute Genome Sequencing Center for Infectious Disease"/>
            <person name="Wu L."/>
            <person name="Ma J."/>
        </authorList>
    </citation>
    <scope>NUCLEOTIDE SEQUENCE [LARGE SCALE GENOMIC DNA]</scope>
    <source>
        <strain evidence="2">CGMCC 4.7139</strain>
    </source>
</reference>
<organism evidence="1 2">
    <name type="scientific">Streptomyces maoxianensis</name>
    <dbReference type="NCBI Taxonomy" id="1459942"/>
    <lineage>
        <taxon>Bacteria</taxon>
        <taxon>Bacillati</taxon>
        <taxon>Actinomycetota</taxon>
        <taxon>Actinomycetes</taxon>
        <taxon>Kitasatosporales</taxon>
        <taxon>Streptomycetaceae</taxon>
        <taxon>Streptomyces</taxon>
    </lineage>
</organism>
<sequence length="247" mass="26910">MATYDWLRTAPEEFIGWDVDVLYGPWPRHHADIGLAGVRARLARSPVSRALAMSTRGALFDDAAGNIRTVKDLADCPELLPVGTVDLRDALAAEERLDALDAEGVRFLRLFTEQQDVEPDFPGYRHVIGQAVSRGLVLLHDGDPRHYGPALAGRGADVVFLDVHSYVLADFLLLARSEPGFRATTRLLSASDAIERVVETAGARHLVFGSRTPFMDISPQTLRLRYAGIGEAERAAIAGGNVEELLG</sequence>